<dbReference type="InterPro" id="IPR011465">
    <property type="entry name" value="DUF1571"/>
</dbReference>
<protein>
    <submittedName>
        <fullName evidence="1">Outer membrane lipoprotein-sorting protein</fullName>
    </submittedName>
</protein>
<dbReference type="Gene3D" id="2.50.20.10">
    <property type="entry name" value="Lipoprotein localisation LolA/LolB/LppX"/>
    <property type="match status" value="1"/>
</dbReference>
<accession>I2Q3N1</accession>
<sequence>MAENMKYPRFQEASLPLPTFLPRRRRFGRSAWLVTALALLWLAAFQSPALASDPKQELMDLLGRMESSYAKIVDYCAIFQKKERVKKVLLPEEFITLKFRKPLQVYMKWLHGPTKEAIYVDGANSNKVVAHSDGAGAGMTWNLDPKGSILRADNRHVITDIGFGFIIQMMRENIPTALRHSELGVSDLADTVFEGRPSTVFEVTFSPKDGRTYYASRIVCHVDKEFLMPIGITCYDEKGDLVEQYRYKDVKINVGLTDQDFSKKNPDYKF</sequence>
<dbReference type="EMBL" id="JH600068">
    <property type="protein sequence ID" value="EIG54387.1"/>
    <property type="molecule type" value="Genomic_DNA"/>
</dbReference>
<evidence type="ECO:0000313" key="1">
    <source>
        <dbReference type="EMBL" id="EIG54387.1"/>
    </source>
</evidence>
<reference evidence="1" key="1">
    <citation type="submission" date="2011-11" db="EMBL/GenBank/DDBJ databases">
        <title>Improved High-Quality Draft sequence of Desulfovibrio sp. U5L.</title>
        <authorList>
            <consortium name="US DOE Joint Genome Institute"/>
            <person name="Lucas S."/>
            <person name="Han J."/>
            <person name="Lapidus A."/>
            <person name="Cheng J.-F."/>
            <person name="Goodwin L."/>
            <person name="Pitluck S."/>
            <person name="Peters L."/>
            <person name="Ovchinnikova G."/>
            <person name="Held B."/>
            <person name="Detter J.C."/>
            <person name="Han C."/>
            <person name="Tapia R."/>
            <person name="Land M."/>
            <person name="Hauser L."/>
            <person name="Kyrpides N."/>
            <person name="Ivanova N."/>
            <person name="Pagani I."/>
            <person name="Gabster J."/>
            <person name="Walker C."/>
            <person name="Stolyar S."/>
            <person name="Stahl D."/>
            <person name="Arkin A."/>
            <person name="Dehal P."/>
            <person name="Hazen T."/>
            <person name="Woyke T."/>
        </authorList>
    </citation>
    <scope>NUCLEOTIDE SEQUENCE [LARGE SCALE GENOMIC DNA]</scope>
    <source>
        <strain evidence="1">U5L</strain>
    </source>
</reference>
<dbReference type="HOGENOM" id="CLU_067550_0_0_7"/>
<keyword evidence="1" id="KW-0449">Lipoprotein</keyword>
<dbReference type="AlphaFoldDB" id="I2Q3N1"/>
<dbReference type="OrthoDB" id="5456309at2"/>
<dbReference type="Pfam" id="PF07608">
    <property type="entry name" value="DUF1571"/>
    <property type="match status" value="1"/>
</dbReference>
<proteinExistence type="predicted"/>
<organism evidence="1">
    <name type="scientific">Desulfovibrio sp. U5L</name>
    <dbReference type="NCBI Taxonomy" id="596152"/>
    <lineage>
        <taxon>Bacteria</taxon>
        <taxon>Pseudomonadati</taxon>
        <taxon>Thermodesulfobacteriota</taxon>
        <taxon>Desulfovibrionia</taxon>
        <taxon>Desulfovibrionales</taxon>
        <taxon>Desulfovibrionaceae</taxon>
        <taxon>Desulfovibrio</taxon>
    </lineage>
</organism>
<name>I2Q3N1_9BACT</name>
<gene>
    <name evidence="1" type="ORF">DesU5LDRAFT_2742</name>
</gene>
<dbReference type="STRING" id="596152.DesU5LDRAFT_2742"/>
<dbReference type="eggNOG" id="ENOG5032TW0">
    <property type="taxonomic scope" value="Bacteria"/>
</dbReference>